<organism evidence="2">
    <name type="scientific">marine sediment metagenome</name>
    <dbReference type="NCBI Taxonomy" id="412755"/>
    <lineage>
        <taxon>unclassified sequences</taxon>
        <taxon>metagenomes</taxon>
        <taxon>ecological metagenomes</taxon>
    </lineage>
</organism>
<feature type="region of interest" description="Disordered" evidence="1">
    <location>
        <begin position="1"/>
        <end position="32"/>
    </location>
</feature>
<feature type="non-terminal residue" evidence="2">
    <location>
        <position position="32"/>
    </location>
</feature>
<sequence>MTGQDSHDGLVTPSHSSGNAAYAHPPAMEMQD</sequence>
<reference evidence="2" key="1">
    <citation type="journal article" date="2014" name="Front. Microbiol.">
        <title>High frequency of phylogenetically diverse reductive dehalogenase-homologous genes in deep subseafloor sedimentary metagenomes.</title>
        <authorList>
            <person name="Kawai M."/>
            <person name="Futagami T."/>
            <person name="Toyoda A."/>
            <person name="Takaki Y."/>
            <person name="Nishi S."/>
            <person name="Hori S."/>
            <person name="Arai W."/>
            <person name="Tsubouchi T."/>
            <person name="Morono Y."/>
            <person name="Uchiyama I."/>
            <person name="Ito T."/>
            <person name="Fujiyama A."/>
            <person name="Inagaki F."/>
            <person name="Takami H."/>
        </authorList>
    </citation>
    <scope>NUCLEOTIDE SEQUENCE</scope>
    <source>
        <strain evidence="2">Expedition CK06-06</strain>
    </source>
</reference>
<dbReference type="AlphaFoldDB" id="X1GQD1"/>
<comment type="caution">
    <text evidence="2">The sequence shown here is derived from an EMBL/GenBank/DDBJ whole genome shotgun (WGS) entry which is preliminary data.</text>
</comment>
<accession>X1GQD1</accession>
<gene>
    <name evidence="2" type="ORF">S03H2_16871</name>
</gene>
<name>X1GQD1_9ZZZZ</name>
<evidence type="ECO:0000256" key="1">
    <source>
        <dbReference type="SAM" id="MobiDB-lite"/>
    </source>
</evidence>
<dbReference type="EMBL" id="BARU01008656">
    <property type="protein sequence ID" value="GAH43824.1"/>
    <property type="molecule type" value="Genomic_DNA"/>
</dbReference>
<protein>
    <submittedName>
        <fullName evidence="2">Uncharacterized protein</fullName>
    </submittedName>
</protein>
<proteinExistence type="predicted"/>
<evidence type="ECO:0000313" key="2">
    <source>
        <dbReference type="EMBL" id="GAH43824.1"/>
    </source>
</evidence>